<keyword evidence="7" id="KW-1185">Reference proteome</keyword>
<evidence type="ECO:0000259" key="5">
    <source>
        <dbReference type="Pfam" id="PF00535"/>
    </source>
</evidence>
<dbReference type="OrthoDB" id="3180470at2"/>
<keyword evidence="4 6" id="KW-0808">Transferase</keyword>
<evidence type="ECO:0000313" key="7">
    <source>
        <dbReference type="Proteomes" id="UP000316256"/>
    </source>
</evidence>
<sequence>MVPDPRPRRHRPQCVGRVVGNCHRGAVMRPEGPASMLVGDLDLDRPIPRVPCGAQHVAARLLVRLHTLPVCEVVLPTDGKALRPVDIATSIWPQIRSRVAAHLDADGVPVPDRLPLTGLPRLPAPNCLRGQTLTAPEAPTATIVIDADDRPASLIHCLASLSRLDYPAEFDVVVIDSTPGGTTTAEALGKTSAWPFELRYLRTARHGSALAHNTALPFVTGRLVAFIDNDVEVDPRWLAALAEGFTDPSATCVTGLILPAELETHAQLWMEQAGGFTRGFTRLDYRKGRPPPDGLFPFTAGRFGSGMNMAFRTEWLLGTGGFDPATGAGTPARGGDDLIAFLRVIMDGKLLVYQPAAIVRHRHRREYAGLRKQSYGYGVGLGAYLTASLCEDPALLAPMLRRAAPAMRYLLGRGSAKNAGKQPGFPLELVWRERLGLCAGPFAYATSRWQHRKTERPTWKVAG</sequence>
<accession>A0A541BNP5</accession>
<proteinExistence type="inferred from homology"/>
<name>A0A541BNP5_9NOCA</name>
<dbReference type="InterPro" id="IPR001173">
    <property type="entry name" value="Glyco_trans_2-like"/>
</dbReference>
<protein>
    <submittedName>
        <fullName evidence="6">Glycosyltransferase</fullName>
    </submittedName>
</protein>
<dbReference type="PANTHER" id="PTHR43179">
    <property type="entry name" value="RHAMNOSYLTRANSFERASE WBBL"/>
    <property type="match status" value="1"/>
</dbReference>
<evidence type="ECO:0000256" key="2">
    <source>
        <dbReference type="ARBA" id="ARBA00006739"/>
    </source>
</evidence>
<dbReference type="InterPro" id="IPR029044">
    <property type="entry name" value="Nucleotide-diphossugar_trans"/>
</dbReference>
<keyword evidence="3" id="KW-0328">Glycosyltransferase</keyword>
<evidence type="ECO:0000313" key="6">
    <source>
        <dbReference type="EMBL" id="TQF73953.1"/>
    </source>
</evidence>
<dbReference type="AlphaFoldDB" id="A0A541BNP5"/>
<evidence type="ECO:0000256" key="4">
    <source>
        <dbReference type="ARBA" id="ARBA00022679"/>
    </source>
</evidence>
<evidence type="ECO:0000256" key="1">
    <source>
        <dbReference type="ARBA" id="ARBA00004776"/>
    </source>
</evidence>
<dbReference type="Proteomes" id="UP000316256">
    <property type="component" value="Unassembled WGS sequence"/>
</dbReference>
<dbReference type="EMBL" id="VIGH01000002">
    <property type="protein sequence ID" value="TQF73953.1"/>
    <property type="molecule type" value="Genomic_DNA"/>
</dbReference>
<dbReference type="Pfam" id="PF00535">
    <property type="entry name" value="Glycos_transf_2"/>
    <property type="match status" value="1"/>
</dbReference>
<feature type="domain" description="Glycosyltransferase 2-like" evidence="5">
    <location>
        <begin position="143"/>
        <end position="302"/>
    </location>
</feature>
<dbReference type="SUPFAM" id="SSF53448">
    <property type="entry name" value="Nucleotide-diphospho-sugar transferases"/>
    <property type="match status" value="1"/>
</dbReference>
<dbReference type="PANTHER" id="PTHR43179:SF12">
    <property type="entry name" value="GALACTOFURANOSYLTRANSFERASE GLFT2"/>
    <property type="match status" value="1"/>
</dbReference>
<dbReference type="GO" id="GO:0016757">
    <property type="term" value="F:glycosyltransferase activity"/>
    <property type="evidence" value="ECO:0007669"/>
    <property type="project" value="UniProtKB-KW"/>
</dbReference>
<reference evidence="6 7" key="1">
    <citation type="submission" date="2019-06" db="EMBL/GenBank/DDBJ databases">
        <title>Rhodococcus spaelei sp. nov., isolated from a cave.</title>
        <authorList>
            <person name="Lee S.D."/>
        </authorList>
    </citation>
    <scope>NUCLEOTIDE SEQUENCE [LARGE SCALE GENOMIC DNA]</scope>
    <source>
        <strain evidence="6 7">C9-5</strain>
    </source>
</reference>
<comment type="caution">
    <text evidence="6">The sequence shown here is derived from an EMBL/GenBank/DDBJ whole genome shotgun (WGS) entry which is preliminary data.</text>
</comment>
<evidence type="ECO:0000256" key="3">
    <source>
        <dbReference type="ARBA" id="ARBA00022676"/>
    </source>
</evidence>
<dbReference type="Gene3D" id="3.90.550.10">
    <property type="entry name" value="Spore Coat Polysaccharide Biosynthesis Protein SpsA, Chain A"/>
    <property type="match status" value="1"/>
</dbReference>
<gene>
    <name evidence="6" type="ORF">FK531_04570</name>
</gene>
<comment type="similarity">
    <text evidence="2">Belongs to the glycosyltransferase 2 family.</text>
</comment>
<organism evidence="6 7">
    <name type="scientific">Rhodococcus spelaei</name>
    <dbReference type="NCBI Taxonomy" id="2546320"/>
    <lineage>
        <taxon>Bacteria</taxon>
        <taxon>Bacillati</taxon>
        <taxon>Actinomycetota</taxon>
        <taxon>Actinomycetes</taxon>
        <taxon>Mycobacteriales</taxon>
        <taxon>Nocardiaceae</taxon>
        <taxon>Rhodococcus</taxon>
    </lineage>
</organism>
<comment type="pathway">
    <text evidence="1">Cell wall biogenesis; cell wall polysaccharide biosynthesis.</text>
</comment>